<evidence type="ECO:0000313" key="2">
    <source>
        <dbReference type="EMBL" id="GBM23070.1"/>
    </source>
</evidence>
<evidence type="ECO:0000313" key="3">
    <source>
        <dbReference type="Proteomes" id="UP000499080"/>
    </source>
</evidence>
<comment type="caution">
    <text evidence="1">The sequence shown here is derived from an EMBL/GenBank/DDBJ whole genome shotgun (WGS) entry which is preliminary data.</text>
</comment>
<keyword evidence="3" id="KW-1185">Reference proteome</keyword>
<accession>A0A4Y2DNJ0</accession>
<evidence type="ECO:0000313" key="1">
    <source>
        <dbReference type="EMBL" id="GBM17749.1"/>
    </source>
</evidence>
<organism evidence="1 3">
    <name type="scientific">Araneus ventricosus</name>
    <name type="common">Orbweaver spider</name>
    <name type="synonym">Epeira ventricosa</name>
    <dbReference type="NCBI Taxonomy" id="182803"/>
    <lineage>
        <taxon>Eukaryota</taxon>
        <taxon>Metazoa</taxon>
        <taxon>Ecdysozoa</taxon>
        <taxon>Arthropoda</taxon>
        <taxon>Chelicerata</taxon>
        <taxon>Arachnida</taxon>
        <taxon>Araneae</taxon>
        <taxon>Araneomorphae</taxon>
        <taxon>Entelegynae</taxon>
        <taxon>Araneoidea</taxon>
        <taxon>Araneidae</taxon>
        <taxon>Araneus</taxon>
    </lineage>
</organism>
<dbReference type="PANTHER" id="PTHR37162:SF1">
    <property type="entry name" value="BED-TYPE DOMAIN-CONTAINING PROTEIN"/>
    <property type="match status" value="1"/>
</dbReference>
<gene>
    <name evidence="2" type="ORF">AVEN_67041_1</name>
    <name evidence="1" type="ORF">AVEN_99636_1</name>
</gene>
<dbReference type="EMBL" id="BGPR01000394">
    <property type="protein sequence ID" value="GBM17749.1"/>
    <property type="molecule type" value="Genomic_DNA"/>
</dbReference>
<dbReference type="Proteomes" id="UP000499080">
    <property type="component" value="Unassembled WGS sequence"/>
</dbReference>
<dbReference type="AlphaFoldDB" id="A0A4Y2DNJ0"/>
<evidence type="ECO:0008006" key="4">
    <source>
        <dbReference type="Google" id="ProtNLM"/>
    </source>
</evidence>
<dbReference type="PANTHER" id="PTHR37162">
    <property type="entry name" value="HAT FAMILY DIMERISATION DOMAINCONTAINING PROTEIN-RELATED"/>
    <property type="match status" value="1"/>
</dbReference>
<dbReference type="OrthoDB" id="6781255at2759"/>
<sequence>MLPRSPVRQTGICCAHSSHEVFKAHVKVKARKDNFALPGTSQTAAQEKSSSTYGLHPMFSSAEISMETHIPRPLILLIDRVANSEAMLLSFLAEKSLSFSLAPDLQLIKGMSHDKKALNLITIHRTSASYKSRFGVSKTIKKNVVEYLKEGKFSLNIAESTSSSNEKVVTVLVNYFKNEKIVTESLQSFSMCQ</sequence>
<protein>
    <recommendedName>
        <fullName evidence="4">DUF4371 domain-containing protein</fullName>
    </recommendedName>
</protein>
<reference evidence="1 3" key="1">
    <citation type="journal article" date="2019" name="Sci. Rep.">
        <title>Orb-weaving spider Araneus ventricosus genome elucidates the spidroin gene catalogue.</title>
        <authorList>
            <person name="Kono N."/>
            <person name="Nakamura H."/>
            <person name="Ohtoshi R."/>
            <person name="Moran D.A.P."/>
            <person name="Shinohara A."/>
            <person name="Yoshida Y."/>
            <person name="Fujiwara M."/>
            <person name="Mori M."/>
            <person name="Tomita M."/>
            <person name="Arakawa K."/>
        </authorList>
    </citation>
    <scope>NUCLEOTIDE SEQUENCE [LARGE SCALE GENOMIC DNA]</scope>
</reference>
<dbReference type="EMBL" id="BGPR01000491">
    <property type="protein sequence ID" value="GBM23070.1"/>
    <property type="molecule type" value="Genomic_DNA"/>
</dbReference>
<name>A0A4Y2DNJ0_ARAVE</name>
<proteinExistence type="predicted"/>